<name>A0A6A6S2W3_9PLEO</name>
<dbReference type="AlphaFoldDB" id="A0A6A6S2W3"/>
<evidence type="ECO:0000313" key="2">
    <source>
        <dbReference type="Proteomes" id="UP000799753"/>
    </source>
</evidence>
<gene>
    <name evidence="1" type="ORF">P280DRAFT_325797</name>
</gene>
<reference evidence="1" key="1">
    <citation type="journal article" date="2020" name="Stud. Mycol.">
        <title>101 Dothideomycetes genomes: a test case for predicting lifestyles and emergence of pathogens.</title>
        <authorList>
            <person name="Haridas S."/>
            <person name="Albert R."/>
            <person name="Binder M."/>
            <person name="Bloem J."/>
            <person name="Labutti K."/>
            <person name="Salamov A."/>
            <person name="Andreopoulos B."/>
            <person name="Baker S."/>
            <person name="Barry K."/>
            <person name="Bills G."/>
            <person name="Bluhm B."/>
            <person name="Cannon C."/>
            <person name="Castanera R."/>
            <person name="Culley D."/>
            <person name="Daum C."/>
            <person name="Ezra D."/>
            <person name="Gonzalez J."/>
            <person name="Henrissat B."/>
            <person name="Kuo A."/>
            <person name="Liang C."/>
            <person name="Lipzen A."/>
            <person name="Lutzoni F."/>
            <person name="Magnuson J."/>
            <person name="Mondo S."/>
            <person name="Nolan M."/>
            <person name="Ohm R."/>
            <person name="Pangilinan J."/>
            <person name="Park H.-J."/>
            <person name="Ramirez L."/>
            <person name="Alfaro M."/>
            <person name="Sun H."/>
            <person name="Tritt A."/>
            <person name="Yoshinaga Y."/>
            <person name="Zwiers L.-H."/>
            <person name="Turgeon B."/>
            <person name="Goodwin S."/>
            <person name="Spatafora J."/>
            <person name="Crous P."/>
            <person name="Grigoriev I."/>
        </authorList>
    </citation>
    <scope>NUCLEOTIDE SEQUENCE</scope>
    <source>
        <strain evidence="1">CBS 473.64</strain>
    </source>
</reference>
<evidence type="ECO:0000313" key="1">
    <source>
        <dbReference type="EMBL" id="KAF2640718.1"/>
    </source>
</evidence>
<proteinExistence type="predicted"/>
<accession>A0A6A6S2W3</accession>
<sequence>MRRQNINGFLWAGVALASNSRIDVRVSDIPEARKLRHTQIEQRHNLTPLPSSSPQPPCFVAHEPSLDLTKRLRKRITMLKMTLTYRNETFVPPEQALQVALWHNVDIAEIVAVCATFHRIANATSWISASFTTGPAACPTEAGISNLHSRMSLLSHRPWTVVSERVSMFRSPASSGCLACMMLKPHLDLATAVPKPRATGPSAKLPHILFEVSYPPPGSTLSCLRSFLFPFLLCWQVQAEFLTEAGQVTITCSTSVILPP</sequence>
<protein>
    <submittedName>
        <fullName evidence="1">Uncharacterized protein</fullName>
    </submittedName>
</protein>
<organism evidence="1 2">
    <name type="scientific">Massarina eburnea CBS 473.64</name>
    <dbReference type="NCBI Taxonomy" id="1395130"/>
    <lineage>
        <taxon>Eukaryota</taxon>
        <taxon>Fungi</taxon>
        <taxon>Dikarya</taxon>
        <taxon>Ascomycota</taxon>
        <taxon>Pezizomycotina</taxon>
        <taxon>Dothideomycetes</taxon>
        <taxon>Pleosporomycetidae</taxon>
        <taxon>Pleosporales</taxon>
        <taxon>Massarineae</taxon>
        <taxon>Massarinaceae</taxon>
        <taxon>Massarina</taxon>
    </lineage>
</organism>
<dbReference type="EMBL" id="MU006784">
    <property type="protein sequence ID" value="KAF2640718.1"/>
    <property type="molecule type" value="Genomic_DNA"/>
</dbReference>
<keyword evidence="2" id="KW-1185">Reference proteome</keyword>
<dbReference type="Proteomes" id="UP000799753">
    <property type="component" value="Unassembled WGS sequence"/>
</dbReference>